<dbReference type="EMBL" id="CP011409">
    <property type="protein sequence ID" value="AKZ61699.1"/>
    <property type="molecule type" value="Genomic_DNA"/>
</dbReference>
<gene>
    <name evidence="1" type="ORF">F506_02555</name>
</gene>
<protein>
    <recommendedName>
        <fullName evidence="3">Integrase-like protein</fullName>
    </recommendedName>
</protein>
<evidence type="ECO:0000313" key="2">
    <source>
        <dbReference type="Proteomes" id="UP000063429"/>
    </source>
</evidence>
<keyword evidence="2" id="KW-1185">Reference proteome</keyword>
<sequence>MRTGCVTAGGQRVSLSCSASDALVEQALYARQPEGNGGLIHHSDGGSQYVGIRYIEGLAEMALRHRLAAVATATITAYRRMNRLATQKKKAQQKLSFFGAT</sequence>
<dbReference type="Proteomes" id="UP000063429">
    <property type="component" value="Chromosome"/>
</dbReference>
<proteinExistence type="predicted"/>
<organism evidence="1 2">
    <name type="scientific">Herbaspirillum hiltneri N3</name>
    <dbReference type="NCBI Taxonomy" id="1262470"/>
    <lineage>
        <taxon>Bacteria</taxon>
        <taxon>Pseudomonadati</taxon>
        <taxon>Pseudomonadota</taxon>
        <taxon>Betaproteobacteria</taxon>
        <taxon>Burkholderiales</taxon>
        <taxon>Oxalobacteraceae</taxon>
        <taxon>Herbaspirillum</taxon>
    </lineage>
</organism>
<reference evidence="2" key="1">
    <citation type="journal article" date="2015" name="Genome Announc.">
        <title>Complete Genome Sequence of Herbaspirillum hiltneri N3 (DSM 17495), Isolated from Surface-Sterilized Wheat Roots.</title>
        <authorList>
            <person name="Guizelini D."/>
            <person name="Saizaki P.M."/>
            <person name="Coimbra N.A."/>
            <person name="Weiss V.A."/>
            <person name="Faoro H."/>
            <person name="Sfeir M.Z."/>
            <person name="Baura V.A."/>
            <person name="Monteiro R.A."/>
            <person name="Chubatsu L.S."/>
            <person name="Souza E.M."/>
            <person name="Cruz L.M."/>
            <person name="Pedrosa F.O."/>
            <person name="Raittz R.T."/>
            <person name="Marchaukoski J.N."/>
            <person name="Steffens M.B."/>
        </authorList>
    </citation>
    <scope>NUCLEOTIDE SEQUENCE [LARGE SCALE GENOMIC DNA]</scope>
    <source>
        <strain evidence="2">N3</strain>
    </source>
</reference>
<evidence type="ECO:0000313" key="1">
    <source>
        <dbReference type="EMBL" id="AKZ61699.1"/>
    </source>
</evidence>
<accession>A0ABN4HT67</accession>
<name>A0ABN4HT67_9BURK</name>
<evidence type="ECO:0008006" key="3">
    <source>
        <dbReference type="Google" id="ProtNLM"/>
    </source>
</evidence>